<dbReference type="InterPro" id="IPR049712">
    <property type="entry name" value="Poly_export"/>
</dbReference>
<keyword evidence="5" id="KW-1185">Reference proteome</keyword>
<accession>A0ABS7F5G8</accession>
<dbReference type="Pfam" id="PF02563">
    <property type="entry name" value="Poly_export"/>
    <property type="match status" value="1"/>
</dbReference>
<dbReference type="Proteomes" id="UP001519924">
    <property type="component" value="Unassembled WGS sequence"/>
</dbReference>
<evidence type="ECO:0000259" key="3">
    <source>
        <dbReference type="Pfam" id="PF02563"/>
    </source>
</evidence>
<proteinExistence type="predicted"/>
<feature type="domain" description="Polysaccharide export protein N-terminal" evidence="3">
    <location>
        <begin position="49"/>
        <end position="123"/>
    </location>
</feature>
<evidence type="ECO:0000313" key="5">
    <source>
        <dbReference type="Proteomes" id="UP001519924"/>
    </source>
</evidence>
<evidence type="ECO:0000313" key="4">
    <source>
        <dbReference type="EMBL" id="MBW8270553.1"/>
    </source>
</evidence>
<evidence type="ECO:0000256" key="2">
    <source>
        <dbReference type="SAM" id="SignalP"/>
    </source>
</evidence>
<organism evidence="4 5">
    <name type="scientific">Caldovatus aquaticus</name>
    <dbReference type="NCBI Taxonomy" id="2865671"/>
    <lineage>
        <taxon>Bacteria</taxon>
        <taxon>Pseudomonadati</taxon>
        <taxon>Pseudomonadota</taxon>
        <taxon>Alphaproteobacteria</taxon>
        <taxon>Acetobacterales</taxon>
        <taxon>Roseomonadaceae</taxon>
        <taxon>Caldovatus</taxon>
    </lineage>
</organism>
<feature type="chain" id="PRO_5045168248" evidence="2">
    <location>
        <begin position="38"/>
        <end position="203"/>
    </location>
</feature>
<dbReference type="InterPro" id="IPR003715">
    <property type="entry name" value="Poly_export_N"/>
</dbReference>
<dbReference type="PANTHER" id="PTHR33619:SF3">
    <property type="entry name" value="POLYSACCHARIDE EXPORT PROTEIN GFCE-RELATED"/>
    <property type="match status" value="1"/>
</dbReference>
<comment type="caution">
    <text evidence="4">The sequence shown here is derived from an EMBL/GenBank/DDBJ whole genome shotgun (WGS) entry which is preliminary data.</text>
</comment>
<dbReference type="EMBL" id="JAHZUY010000043">
    <property type="protein sequence ID" value="MBW8270553.1"/>
    <property type="molecule type" value="Genomic_DNA"/>
</dbReference>
<evidence type="ECO:0000256" key="1">
    <source>
        <dbReference type="ARBA" id="ARBA00022729"/>
    </source>
</evidence>
<dbReference type="PANTHER" id="PTHR33619">
    <property type="entry name" value="POLYSACCHARIDE EXPORT PROTEIN GFCE-RELATED"/>
    <property type="match status" value="1"/>
</dbReference>
<sequence length="203" mass="22158">MEEEGHPMHARPRNAPSLRSALAAALLLLAAACSAPGADLPPLPESNRADVYRLGPNDEVRVTVFNDPRLTGEFRVTDTGAIALPLVGAVPARGRSTEEVERAIEREMQRKGLFRDPSVAVEVRTYRPIFVLGMVERGGQYAYQPGMTALSAVAVAGGFNYRAVQDYVSITRIGPDGRAREFRAPRDALLQPGDVVTVFERRF</sequence>
<protein>
    <submittedName>
        <fullName evidence="4">Polysaccharide export protein</fullName>
    </submittedName>
</protein>
<gene>
    <name evidence="4" type="ORF">K1J50_13795</name>
</gene>
<reference evidence="4 5" key="1">
    <citation type="submission" date="2021-08" db="EMBL/GenBank/DDBJ databases">
        <title>Caldovatus sediminis gen. nov., sp. nov., a moderately thermophilic bacterium isolated from a hot spring.</title>
        <authorList>
            <person name="Hu C.-J."/>
            <person name="Li W.-J."/>
            <person name="Xian W.-D."/>
        </authorList>
    </citation>
    <scope>NUCLEOTIDE SEQUENCE [LARGE SCALE GENOMIC DNA]</scope>
    <source>
        <strain evidence="4 5">SYSU G05006</strain>
    </source>
</reference>
<feature type="signal peptide" evidence="2">
    <location>
        <begin position="1"/>
        <end position="37"/>
    </location>
</feature>
<keyword evidence="1 2" id="KW-0732">Signal</keyword>
<dbReference type="Gene3D" id="3.30.1950.10">
    <property type="entry name" value="wza like domain"/>
    <property type="match status" value="1"/>
</dbReference>
<name>A0ABS7F5G8_9PROT</name>